<proteinExistence type="predicted"/>
<dbReference type="SUPFAM" id="SSF51445">
    <property type="entry name" value="(Trans)glycosidases"/>
    <property type="match status" value="1"/>
</dbReference>
<dbReference type="InterPro" id="IPR017853">
    <property type="entry name" value="GH"/>
</dbReference>
<dbReference type="EMBL" id="CAJPDR010000757">
    <property type="protein sequence ID" value="CAF9942468.1"/>
    <property type="molecule type" value="Genomic_DNA"/>
</dbReference>
<accession>A0A8H3PJJ6</accession>
<evidence type="ECO:0000313" key="2">
    <source>
        <dbReference type="Proteomes" id="UP000664203"/>
    </source>
</evidence>
<sequence length="563" mass="61843">DAAVDPGGQITPAPRSPVPLFHLQIRPRVQPYLEDDTIGTFIVDAPLSYFHGQPYDTALFGQQNDGSLKLFSNLSEFESLAFYVIRSDTAHRLISRASVRVNSTGTLFDFHLSEFEPAFTPYNISIVAIGPGTHIYTASTQLSRLPRRKDGGSVTKIDSLYGGLLVKTTLSTNSNDGAWVPLFPYSYYLDGSWLGESPKNMDVLKNYGYNVLHIVPAGGLGYDFKQLDEWLDQAQSLGLWIMYDMRWQYQNSSGVEWQINRLKARPNMLLWYTADEPDGQVDALDAPKKAYDLIRSLDPYHPVSLCLNCDNYHFQEYSAGADIILSDVYPIGTNTSWSTQYNTVCNSTYGCCGCDNCHGYNNLSNVPTRLDTYRDYQMQLGLPPKVLWGTPQAFGDSEFWKQIPTPEEEVAMTMLSINHGATGIIMWTFPTTPALAAVTSRLAKVLTGVCTGCFLGAEIMRGLAVDGASAVDASAWRVGDSFLVSIVNSDSQDTTGSVALDFPAGMVATGITSVLWGDGEWRLTASSPAQISRLGLRGLSTDILILTLEPQLLLDGRGPTVMA</sequence>
<comment type="caution">
    <text evidence="1">The sequence shown here is derived from an EMBL/GenBank/DDBJ whole genome shotgun (WGS) entry which is preliminary data.</text>
</comment>
<reference evidence="1" key="1">
    <citation type="submission" date="2021-03" db="EMBL/GenBank/DDBJ databases">
        <authorList>
            <person name="Tagirdzhanova G."/>
        </authorList>
    </citation>
    <scope>NUCLEOTIDE SEQUENCE</scope>
</reference>
<organism evidence="1 2">
    <name type="scientific">Alectoria fallacina</name>
    <dbReference type="NCBI Taxonomy" id="1903189"/>
    <lineage>
        <taxon>Eukaryota</taxon>
        <taxon>Fungi</taxon>
        <taxon>Dikarya</taxon>
        <taxon>Ascomycota</taxon>
        <taxon>Pezizomycotina</taxon>
        <taxon>Lecanoromycetes</taxon>
        <taxon>OSLEUM clade</taxon>
        <taxon>Lecanoromycetidae</taxon>
        <taxon>Lecanorales</taxon>
        <taxon>Lecanorineae</taxon>
        <taxon>Parmeliaceae</taxon>
        <taxon>Alectoria</taxon>
    </lineage>
</organism>
<keyword evidence="2" id="KW-1185">Reference proteome</keyword>
<dbReference type="AlphaFoldDB" id="A0A8H3PJJ6"/>
<feature type="non-terminal residue" evidence="1">
    <location>
        <position position="1"/>
    </location>
</feature>
<name>A0A8H3PJJ6_9LECA</name>
<dbReference type="Proteomes" id="UP000664203">
    <property type="component" value="Unassembled WGS sequence"/>
</dbReference>
<dbReference type="OrthoDB" id="2338662at2759"/>
<evidence type="ECO:0000313" key="1">
    <source>
        <dbReference type="EMBL" id="CAF9942468.1"/>
    </source>
</evidence>
<dbReference type="Gene3D" id="3.20.20.80">
    <property type="entry name" value="Glycosidases"/>
    <property type="match status" value="1"/>
</dbReference>
<gene>
    <name evidence="1" type="ORF">ALECFALPRED_009762</name>
</gene>
<protein>
    <submittedName>
        <fullName evidence="1">Uncharacterized protein</fullName>
    </submittedName>
</protein>